<keyword evidence="1" id="KW-1133">Transmembrane helix</keyword>
<feature type="transmembrane region" description="Helical" evidence="1">
    <location>
        <begin position="120"/>
        <end position="140"/>
    </location>
</feature>
<sequence length="162" mass="18686">MRPFYKSRLFWCGVPGLVFLLWVWWDSGGCISFVRWGPSGDEKGVEVMVGDVVWRRTKQSWSGSAGRRPISVARIDLREDPLSRTGPARARQFDLQPLFRVSTEVYGKEPRVVHERLVRAAFWGVVAGYVVVWLGLVFAWRWRKRRVMGRLTESVMETEVAG</sequence>
<feature type="transmembrane region" description="Helical" evidence="1">
    <location>
        <begin position="9"/>
        <end position="25"/>
    </location>
</feature>
<proteinExistence type="predicted"/>
<keyword evidence="1" id="KW-0812">Transmembrane</keyword>
<dbReference type="EMBL" id="JBBUKT010000005">
    <property type="protein sequence ID" value="MEK7951670.1"/>
    <property type="molecule type" value="Genomic_DNA"/>
</dbReference>
<gene>
    <name evidence="2" type="ORF">WKV53_14225</name>
</gene>
<evidence type="ECO:0008006" key="4">
    <source>
        <dbReference type="Google" id="ProtNLM"/>
    </source>
</evidence>
<keyword evidence="3" id="KW-1185">Reference proteome</keyword>
<dbReference type="Proteomes" id="UP001371305">
    <property type="component" value="Unassembled WGS sequence"/>
</dbReference>
<reference evidence="2 3" key="1">
    <citation type="submission" date="2024-04" db="EMBL/GenBank/DDBJ databases">
        <title>Luteolibacter sp. isolated from soil.</title>
        <authorList>
            <person name="An J."/>
        </authorList>
    </citation>
    <scope>NUCLEOTIDE SEQUENCE [LARGE SCALE GENOMIC DNA]</scope>
    <source>
        <strain evidence="2 3">Y139</strain>
    </source>
</reference>
<evidence type="ECO:0000313" key="2">
    <source>
        <dbReference type="EMBL" id="MEK7951670.1"/>
    </source>
</evidence>
<evidence type="ECO:0000256" key="1">
    <source>
        <dbReference type="SAM" id="Phobius"/>
    </source>
</evidence>
<protein>
    <recommendedName>
        <fullName evidence="4">Transmembrane protein</fullName>
    </recommendedName>
</protein>
<organism evidence="2 3">
    <name type="scientific">Luteolibacter soli</name>
    <dbReference type="NCBI Taxonomy" id="3135280"/>
    <lineage>
        <taxon>Bacteria</taxon>
        <taxon>Pseudomonadati</taxon>
        <taxon>Verrucomicrobiota</taxon>
        <taxon>Verrucomicrobiia</taxon>
        <taxon>Verrucomicrobiales</taxon>
        <taxon>Verrucomicrobiaceae</taxon>
        <taxon>Luteolibacter</taxon>
    </lineage>
</organism>
<name>A0ABU9AV83_9BACT</name>
<keyword evidence="1" id="KW-0472">Membrane</keyword>
<evidence type="ECO:0000313" key="3">
    <source>
        <dbReference type="Proteomes" id="UP001371305"/>
    </source>
</evidence>
<accession>A0ABU9AV83</accession>
<comment type="caution">
    <text evidence="2">The sequence shown here is derived from an EMBL/GenBank/DDBJ whole genome shotgun (WGS) entry which is preliminary data.</text>
</comment>